<dbReference type="InterPro" id="IPR036880">
    <property type="entry name" value="Kunitz_BPTI_sf"/>
</dbReference>
<dbReference type="InterPro" id="IPR028150">
    <property type="entry name" value="Lustrin_cystein"/>
</dbReference>
<keyword evidence="1" id="KW-0732">Signal</keyword>
<evidence type="ECO:0000313" key="3">
    <source>
        <dbReference type="Proteomes" id="UP000038045"/>
    </source>
</evidence>
<dbReference type="SMART" id="SM00289">
    <property type="entry name" value="WR1"/>
    <property type="match status" value="7"/>
</dbReference>
<evidence type="ECO:0000313" key="4">
    <source>
        <dbReference type="WBParaSite" id="PTRK_0000996700.1"/>
    </source>
</evidence>
<dbReference type="InterPro" id="IPR020901">
    <property type="entry name" value="Prtase_inh_Kunz-CS"/>
</dbReference>
<dbReference type="PANTHER" id="PTHR46339:SF10">
    <property type="entry name" value="BPTI_KUNITZ INHIBITOR DOMAIN-CONTAINING PROTEIN"/>
    <property type="match status" value="1"/>
</dbReference>
<dbReference type="Pfam" id="PF14625">
    <property type="entry name" value="Lustrin_cystein"/>
    <property type="match status" value="6"/>
</dbReference>
<dbReference type="STRING" id="131310.A0A0N4ZN52"/>
<dbReference type="SUPFAM" id="SSF57362">
    <property type="entry name" value="BPTI-like"/>
    <property type="match status" value="3"/>
</dbReference>
<dbReference type="InterPro" id="IPR006150">
    <property type="entry name" value="Cys_repeat_1"/>
</dbReference>
<feature type="chain" id="PRO_5005891985" evidence="1">
    <location>
        <begin position="17"/>
        <end position="599"/>
    </location>
</feature>
<proteinExistence type="predicted"/>
<feature type="signal peptide" evidence="1">
    <location>
        <begin position="1"/>
        <end position="16"/>
    </location>
</feature>
<dbReference type="AlphaFoldDB" id="A0A0N4ZN52"/>
<accession>A0A0N4ZN52</accession>
<name>A0A0N4ZN52_PARTI</name>
<dbReference type="PANTHER" id="PTHR46339">
    <property type="entry name" value="PROTEIN CBG15282-RELATED"/>
    <property type="match status" value="1"/>
</dbReference>
<dbReference type="InterPro" id="IPR002223">
    <property type="entry name" value="Kunitz_BPTI"/>
</dbReference>
<feature type="domain" description="BPTI/Kunitz inhibitor" evidence="2">
    <location>
        <begin position="129"/>
        <end position="181"/>
    </location>
</feature>
<dbReference type="PROSITE" id="PS00280">
    <property type="entry name" value="BPTI_KUNITZ_1"/>
    <property type="match status" value="2"/>
</dbReference>
<dbReference type="Gene3D" id="4.10.410.10">
    <property type="entry name" value="Pancreatic trypsin inhibitor Kunitz domain"/>
    <property type="match status" value="2"/>
</dbReference>
<evidence type="ECO:0000259" key="2">
    <source>
        <dbReference type="PROSITE" id="PS50279"/>
    </source>
</evidence>
<dbReference type="CDD" id="cd00109">
    <property type="entry name" value="Kunitz-type"/>
    <property type="match status" value="1"/>
</dbReference>
<dbReference type="Proteomes" id="UP000038045">
    <property type="component" value="Unplaced"/>
</dbReference>
<dbReference type="PROSITE" id="PS50279">
    <property type="entry name" value="BPTI_KUNITZ_2"/>
    <property type="match status" value="2"/>
</dbReference>
<protein>
    <submittedName>
        <fullName evidence="4">BPTI/Kunitz inhibitor domain-containing protein</fullName>
    </submittedName>
</protein>
<reference evidence="4" key="1">
    <citation type="submission" date="2017-02" db="UniProtKB">
        <authorList>
            <consortium name="WormBaseParasite"/>
        </authorList>
    </citation>
    <scope>IDENTIFICATION</scope>
</reference>
<evidence type="ECO:0000256" key="1">
    <source>
        <dbReference type="SAM" id="SignalP"/>
    </source>
</evidence>
<dbReference type="SMART" id="SM00131">
    <property type="entry name" value="KU"/>
    <property type="match status" value="2"/>
</dbReference>
<organism evidence="3 4">
    <name type="scientific">Parastrongyloides trichosuri</name>
    <name type="common">Possum-specific nematode worm</name>
    <dbReference type="NCBI Taxonomy" id="131310"/>
    <lineage>
        <taxon>Eukaryota</taxon>
        <taxon>Metazoa</taxon>
        <taxon>Ecdysozoa</taxon>
        <taxon>Nematoda</taxon>
        <taxon>Chromadorea</taxon>
        <taxon>Rhabditida</taxon>
        <taxon>Tylenchina</taxon>
        <taxon>Panagrolaimomorpha</taxon>
        <taxon>Strongyloidoidea</taxon>
        <taxon>Strongyloididae</taxon>
        <taxon>Parastrongyloides</taxon>
    </lineage>
</organism>
<dbReference type="WBParaSite" id="PTRK_0000996700.1">
    <property type="protein sequence ID" value="PTRK_0000996700.1"/>
    <property type="gene ID" value="PTRK_0000996700"/>
</dbReference>
<dbReference type="InterPro" id="IPR053014">
    <property type="entry name" value="Cuticle_assoc_divergent"/>
</dbReference>
<dbReference type="Pfam" id="PF00014">
    <property type="entry name" value="Kunitz_BPTI"/>
    <property type="match status" value="2"/>
</dbReference>
<keyword evidence="3" id="KW-1185">Reference proteome</keyword>
<sequence length="599" mass="67403">MYFYILFSLSFNVINSIELGGILCSQPKNYGYKCGKFKPHIAYYFDINFLKCLKFEFRGCGGNQNRFGTLDECNSGCGGLTSCRKGLPLMDFAGNIKHCDNINVKCPYGYECVGLGSQSVCCKEKENICSLGVEPGKPCNMLPETRFFFDSSANICRSFIYLGCGNNENNFYSKGECMKYCQTEVSCLKGEPYPDRFSPSRSLRCKKNSDCPNNYQCYGKSEENKACCPTIENVCTNKYITDFSCVAKHDIKKVWTFDYKIGICIQKNDISCLDQINSFANLEQCVDYCIGVCPNGMQTHINWLTNQPQLCNFEKQMGCPIGFECMKTSNITAICCKTPPSCMVNDNISFFYPMNNEPIRCNPKVLQSCPSGYQCQEAKNKEYICCKPKIECPFGMEVLKDSKNEVKLCTPGLLGSCPNDREFLCLKASQTNINVCCKTKKMCVSPYVNIHTQKPIKCYPGESKCPDGTNCLEAKNLHIDNFTMININITRLFYCCYDMNVYTCPDNENPIMNTMTGLPEECNPLSTIACPYEYECKALLDNSYACCPTPKKSICREATLNPVTGNPISCTGLDDKLSCLLTNSICKITNNNNYYCCRK</sequence>
<feature type="domain" description="BPTI/Kunitz inhibitor" evidence="2">
    <location>
        <begin position="24"/>
        <end position="77"/>
    </location>
</feature>
<dbReference type="GO" id="GO:0004867">
    <property type="term" value="F:serine-type endopeptidase inhibitor activity"/>
    <property type="evidence" value="ECO:0007669"/>
    <property type="project" value="InterPro"/>
</dbReference>